<protein>
    <submittedName>
        <fullName evidence="1">Uncharacterized protein</fullName>
    </submittedName>
</protein>
<dbReference type="Proteomes" id="UP000006868">
    <property type="component" value="Plasmid pSC2"/>
</dbReference>
<geneLocation type="plasmid" evidence="1 2">
    <name>pSC2</name>
</geneLocation>
<dbReference type="KEGG" id="ppm:PPSC2_26135"/>
<reference evidence="1 2" key="1">
    <citation type="journal article" date="2011" name="J. Bacteriol.">
        <title>Complete genome sequence of Paenibacillus polymyxa SC2, a strain of plant growth-promoting Rhizobacterium with broad-spectrum antimicrobial activity.</title>
        <authorList>
            <person name="Ma M."/>
            <person name="Wang C."/>
            <person name="Ding Y."/>
            <person name="Li L."/>
            <person name="Shen D."/>
            <person name="Jiang X."/>
            <person name="Guan D."/>
            <person name="Cao F."/>
            <person name="Chen H."/>
            <person name="Feng R."/>
            <person name="Wang X."/>
            <person name="Ge Y."/>
            <person name="Yao L."/>
            <person name="Bing X."/>
            <person name="Yang X."/>
            <person name="Li J."/>
            <person name="Du B."/>
        </authorList>
    </citation>
    <scope>NUCLEOTIDE SEQUENCE [LARGE SCALE GENOMIC DNA]</scope>
    <source>
        <strain evidence="1 2">SC2</strain>
        <plasmid evidence="2">pSC2</plasmid>
    </source>
</reference>
<gene>
    <name evidence="1" type="ORF">PPSC2_26135</name>
</gene>
<evidence type="ECO:0000313" key="2">
    <source>
        <dbReference type="Proteomes" id="UP000006868"/>
    </source>
</evidence>
<proteinExistence type="predicted"/>
<dbReference type="RefSeq" id="WP_013386220.1">
    <property type="nucleotide sequence ID" value="NC_014628.2"/>
</dbReference>
<name>E3EKH4_PAEPS</name>
<dbReference type="EMBL" id="CP002214">
    <property type="protein sequence ID" value="ADO59806.1"/>
    <property type="molecule type" value="Genomic_DNA"/>
</dbReference>
<dbReference type="PATRIC" id="fig|886882.15.peg.5503"/>
<dbReference type="AlphaFoldDB" id="E3EKH4"/>
<sequence length="114" mass="12880">MKKAQLTQAQATALDLLKKIYPDSDIVKLHAMHPRQWDNEFEGIEGLPLDTLICALYHDEGYEVIQTMEERMLEVYLKGIVHQGKQQEAQTGAFQLGMQKALSIAGIKIPDIND</sequence>
<organism evidence="1 2">
    <name type="scientific">Paenibacillus polymyxa (strain SC2)</name>
    <name type="common">Bacillus polymyxa</name>
    <dbReference type="NCBI Taxonomy" id="886882"/>
    <lineage>
        <taxon>Bacteria</taxon>
        <taxon>Bacillati</taxon>
        <taxon>Bacillota</taxon>
        <taxon>Bacilli</taxon>
        <taxon>Bacillales</taxon>
        <taxon>Paenibacillaceae</taxon>
        <taxon>Paenibacillus</taxon>
    </lineage>
</organism>
<accession>E3EKH4</accession>
<dbReference type="HOGENOM" id="CLU_2130972_0_0_9"/>
<evidence type="ECO:0000313" key="1">
    <source>
        <dbReference type="EMBL" id="ADO59806.1"/>
    </source>
</evidence>
<keyword evidence="1" id="KW-0614">Plasmid</keyword>